<dbReference type="PANTHER" id="PTHR34295">
    <property type="entry name" value="BIOTIN TRANSPORTER BIOY"/>
    <property type="match status" value="1"/>
</dbReference>
<dbReference type="Gene3D" id="1.10.1760.20">
    <property type="match status" value="1"/>
</dbReference>
<keyword evidence="3" id="KW-0812">Transmembrane</keyword>
<dbReference type="PIRSF" id="PIRSF016661">
    <property type="entry name" value="BioY"/>
    <property type="match status" value="1"/>
</dbReference>
<feature type="transmembrane region" description="Helical" evidence="3">
    <location>
        <begin position="152"/>
        <end position="177"/>
    </location>
</feature>
<feature type="transmembrane region" description="Helical" evidence="3">
    <location>
        <begin position="41"/>
        <end position="70"/>
    </location>
</feature>
<dbReference type="Pfam" id="PF02632">
    <property type="entry name" value="BioY"/>
    <property type="match status" value="1"/>
</dbReference>
<organism evidence="5 6">
    <name type="scientific">Candidatus Avitreponema avistercoris</name>
    <dbReference type="NCBI Taxonomy" id="2840705"/>
    <lineage>
        <taxon>Bacteria</taxon>
        <taxon>Pseudomonadati</taxon>
        <taxon>Spirochaetota</taxon>
        <taxon>Spirochaetia</taxon>
        <taxon>Spirochaetales</taxon>
        <taxon>Candidatus Avitreponema</taxon>
    </lineage>
</organism>
<feature type="transmembrane region" description="Helical" evidence="3">
    <location>
        <begin position="115"/>
        <end position="140"/>
    </location>
</feature>
<dbReference type="EMBL" id="JADIMS010000127">
    <property type="protein sequence ID" value="MBO8450804.1"/>
    <property type="molecule type" value="Genomic_DNA"/>
</dbReference>
<feature type="chain" id="PRO_5039457435" description="Biotin transporter" evidence="4">
    <location>
        <begin position="28"/>
        <end position="194"/>
    </location>
</feature>
<comment type="subcellular location">
    <subcellularLocation>
        <location evidence="2">Cell membrane</location>
        <topology evidence="2">Multi-pass membrane protein</topology>
    </subcellularLocation>
</comment>
<feature type="transmembrane region" description="Helical" evidence="3">
    <location>
        <begin position="82"/>
        <end position="103"/>
    </location>
</feature>
<keyword evidence="2" id="KW-1003">Cell membrane</keyword>
<protein>
    <recommendedName>
        <fullName evidence="2">Biotin transporter</fullName>
    </recommendedName>
</protein>
<keyword evidence="3" id="KW-1133">Transmembrane helix</keyword>
<comment type="similarity">
    <text evidence="1 2">Belongs to the BioY family.</text>
</comment>
<feature type="signal peptide" evidence="4">
    <location>
        <begin position="1"/>
        <end position="27"/>
    </location>
</feature>
<evidence type="ECO:0000256" key="2">
    <source>
        <dbReference type="PIRNR" id="PIRNR016661"/>
    </source>
</evidence>
<dbReference type="PANTHER" id="PTHR34295:SF1">
    <property type="entry name" value="BIOTIN TRANSPORTER BIOY"/>
    <property type="match status" value="1"/>
</dbReference>
<evidence type="ECO:0000256" key="4">
    <source>
        <dbReference type="SAM" id="SignalP"/>
    </source>
</evidence>
<keyword evidence="4" id="KW-0732">Signal</keyword>
<evidence type="ECO:0000313" key="5">
    <source>
        <dbReference type="EMBL" id="MBO8450804.1"/>
    </source>
</evidence>
<dbReference type="GO" id="GO:0015225">
    <property type="term" value="F:biotin transmembrane transporter activity"/>
    <property type="evidence" value="ECO:0007669"/>
    <property type="project" value="UniProtKB-UniRule"/>
</dbReference>
<keyword evidence="2" id="KW-0813">Transport</keyword>
<accession>A0A9D9EUK7</accession>
<dbReference type="GO" id="GO:0005886">
    <property type="term" value="C:plasma membrane"/>
    <property type="evidence" value="ECO:0007669"/>
    <property type="project" value="UniProtKB-SubCell"/>
</dbReference>
<evidence type="ECO:0000313" key="6">
    <source>
        <dbReference type="Proteomes" id="UP000823616"/>
    </source>
</evidence>
<name>A0A9D9EUK7_9SPIR</name>
<sequence length="194" mass="19632">MNTNPRKSVAVFAGTVLLCLCSLFSLPAPSGAPVPVTLHDGAAVLLGILLGPAAGAGSVGLFFLAGAAGLPLFPGGQATIQAFRTVTGGYLIGWFLAAVIAGLCTHKIQDTDSRAAAFPAILHGAVAGILCSSIPAILALKNLYGAGLAGAILHAFVPYLPAILVKLVLSVITAGALRKPVRLWMDNGKNKQIS</sequence>
<dbReference type="AlphaFoldDB" id="A0A9D9EUK7"/>
<reference evidence="5" key="2">
    <citation type="journal article" date="2021" name="PeerJ">
        <title>Extensive microbial diversity within the chicken gut microbiome revealed by metagenomics and culture.</title>
        <authorList>
            <person name="Gilroy R."/>
            <person name="Ravi A."/>
            <person name="Getino M."/>
            <person name="Pursley I."/>
            <person name="Horton D.L."/>
            <person name="Alikhan N.F."/>
            <person name="Baker D."/>
            <person name="Gharbi K."/>
            <person name="Hall N."/>
            <person name="Watson M."/>
            <person name="Adriaenssens E.M."/>
            <person name="Foster-Nyarko E."/>
            <person name="Jarju S."/>
            <person name="Secka A."/>
            <person name="Antonio M."/>
            <person name="Oren A."/>
            <person name="Chaudhuri R.R."/>
            <person name="La Ragione R."/>
            <person name="Hildebrand F."/>
            <person name="Pallen M.J."/>
        </authorList>
    </citation>
    <scope>NUCLEOTIDE SEQUENCE</scope>
    <source>
        <strain evidence="5">B3-4054</strain>
    </source>
</reference>
<dbReference type="Proteomes" id="UP000823616">
    <property type="component" value="Unassembled WGS sequence"/>
</dbReference>
<proteinExistence type="inferred from homology"/>
<gene>
    <name evidence="5" type="ORF">IAA96_06830</name>
</gene>
<evidence type="ECO:0000256" key="1">
    <source>
        <dbReference type="ARBA" id="ARBA00010692"/>
    </source>
</evidence>
<comment type="caution">
    <text evidence="5">The sequence shown here is derived from an EMBL/GenBank/DDBJ whole genome shotgun (WGS) entry which is preliminary data.</text>
</comment>
<keyword evidence="2 3" id="KW-0472">Membrane</keyword>
<evidence type="ECO:0000256" key="3">
    <source>
        <dbReference type="SAM" id="Phobius"/>
    </source>
</evidence>
<reference evidence="5" key="1">
    <citation type="submission" date="2020-10" db="EMBL/GenBank/DDBJ databases">
        <authorList>
            <person name="Gilroy R."/>
        </authorList>
    </citation>
    <scope>NUCLEOTIDE SEQUENCE</scope>
    <source>
        <strain evidence="5">B3-4054</strain>
    </source>
</reference>
<dbReference type="InterPro" id="IPR003784">
    <property type="entry name" value="BioY"/>
</dbReference>